<proteinExistence type="predicted"/>
<feature type="signal peptide" evidence="1">
    <location>
        <begin position="1"/>
        <end position="25"/>
    </location>
</feature>
<evidence type="ECO:0000313" key="3">
    <source>
        <dbReference type="Proteomes" id="UP000301751"/>
    </source>
</evidence>
<accession>A0A480ANE7</accession>
<evidence type="ECO:0000313" key="2">
    <source>
        <dbReference type="EMBL" id="GCL61185.1"/>
    </source>
</evidence>
<protein>
    <submittedName>
        <fullName evidence="2">Uncharacterized protein</fullName>
    </submittedName>
</protein>
<dbReference type="Proteomes" id="UP000301751">
    <property type="component" value="Unassembled WGS sequence"/>
</dbReference>
<comment type="caution">
    <text evidence="2">The sequence shown here is derived from an EMBL/GenBank/DDBJ whole genome shotgun (WGS) entry which is preliminary data.</text>
</comment>
<evidence type="ECO:0000256" key="1">
    <source>
        <dbReference type="SAM" id="SignalP"/>
    </source>
</evidence>
<dbReference type="Gene3D" id="2.150.10.10">
    <property type="entry name" value="Serralysin-like metalloprotease, C-terminal"/>
    <property type="match status" value="1"/>
</dbReference>
<feature type="chain" id="PRO_5019782855" evidence="1">
    <location>
        <begin position="26"/>
        <end position="270"/>
    </location>
</feature>
<reference evidence="3" key="1">
    <citation type="submission" date="2019-03" db="EMBL/GenBank/DDBJ databases">
        <title>Aquabacterium pictum sp.nov., the first bacteriochlorophyll a-containing freshwater bacterium in the genus Aquabacterium of the class Betaproteobacteria.</title>
        <authorList>
            <person name="Hirose S."/>
            <person name="Tank M."/>
            <person name="Hara E."/>
            <person name="Tamaki H."/>
            <person name="Takaichi S."/>
            <person name="Haruta S."/>
            <person name="Hanada S."/>
        </authorList>
    </citation>
    <scope>NUCLEOTIDE SEQUENCE [LARGE SCALE GENOMIC DNA]</scope>
    <source>
        <strain evidence="3">W35</strain>
    </source>
</reference>
<keyword evidence="3" id="KW-1185">Reference proteome</keyword>
<dbReference type="OrthoDB" id="6306615at2"/>
<dbReference type="EMBL" id="BJCL01000001">
    <property type="protein sequence ID" value="GCL61185.1"/>
    <property type="molecule type" value="Genomic_DNA"/>
</dbReference>
<dbReference type="InterPro" id="IPR011049">
    <property type="entry name" value="Serralysin-like_metalloprot_C"/>
</dbReference>
<gene>
    <name evidence="2" type="ORF">AQPW35_02660</name>
</gene>
<keyword evidence="1" id="KW-0732">Signal</keyword>
<dbReference type="AlphaFoldDB" id="A0A480ANE7"/>
<dbReference type="RefSeq" id="WP_137730958.1">
    <property type="nucleotide sequence ID" value="NZ_BJCL01000001.1"/>
</dbReference>
<sequence>MPVLPTFRRLLAAWCLLALPALVAAQPSTAFVKRLSDVEALAANLATAVNDLRNQNAALVFQVNTLATDVKQLTARSQAMGTQLNTQSATIASLQAALDQKIAETRSHADNAANLARASANAYSDSRLAPVSDKLVHVSRSGNNLLINGANVFIRNGLGSTYSTGNGLGNLILGYNESRNQGAANPDVRTGSHNLIAGSGANFTRNGAYITGINNTSNGHHASVLGGTGNIATGTYSVVVGGFNNQTTGNWATILGGRDRTAAQQLDHLP</sequence>
<name>A0A480ANE7_9BURK</name>
<organism evidence="2 3">
    <name type="scientific">Pseudaquabacterium pictum</name>
    <dbReference type="NCBI Taxonomy" id="2315236"/>
    <lineage>
        <taxon>Bacteria</taxon>
        <taxon>Pseudomonadati</taxon>
        <taxon>Pseudomonadota</taxon>
        <taxon>Betaproteobacteria</taxon>
        <taxon>Burkholderiales</taxon>
        <taxon>Sphaerotilaceae</taxon>
        <taxon>Pseudaquabacterium</taxon>
    </lineage>
</organism>